<accession>A0A088B294</accession>
<dbReference type="GO" id="GO:0009044">
    <property type="term" value="F:xylan 1,4-beta-xylosidase activity"/>
    <property type="evidence" value="ECO:0007669"/>
    <property type="project" value="UniProtKB-EC"/>
</dbReference>
<reference evidence="1" key="1">
    <citation type="submission" date="2012-08" db="EMBL/GenBank/DDBJ databases">
        <title>Xylan deconstruction by thermophilic Thermoanaerobacterium bryantii hemicellulases are stimulated by two oxidoreducatases.</title>
        <authorList>
            <person name="Yi Z."/>
            <person name="Su X."/>
            <person name="Dodd D."/>
            <person name="Mackie R.I."/>
            <person name="Cann I.K.O."/>
        </authorList>
    </citation>
    <scope>NUCLEOTIDE SEQUENCE</scope>
    <source>
        <strain evidence="1">Mel9</strain>
    </source>
</reference>
<name>A0A088B294_9THEO</name>
<dbReference type="Pfam" id="PF03512">
    <property type="entry name" value="Glyco_hydro_52"/>
    <property type="match status" value="1"/>
</dbReference>
<dbReference type="EC" id="3.2.1.37" evidence="1"/>
<dbReference type="AlphaFoldDB" id="A0A088B294"/>
<dbReference type="PRINTS" id="PR00845">
    <property type="entry name" value="GLHYDRLASE52"/>
</dbReference>
<protein>
    <submittedName>
        <fullName evidence="1">Glycoside hydrolase</fullName>
        <ecNumber evidence="1">3.2.1.37</ecNumber>
    </submittedName>
</protein>
<dbReference type="SMR" id="A0A088B294"/>
<sequence>MISKSFYAHHSAFGAFSSFVIGKCGKGGGVVLNDVRPPENNVYIGYKRDGVINLLPFVKDDTKNAEEEFTGEVSNNSGEKNIKIFKEDEIEREMGWASDTWIAGNFRFSILTPFGYVKNPVVMDENEKKLALAPVIFVQLTMDNTDSDKDAEMIFGFEGPKRILSELTDGKYLGGAFERKYGFAIKKSDDVRELSRLDILTSWANGNYQNHGLGRAPSLIFKVPAGAKRTFTVALATYQSGIITTGIDTEFYYTSVFKSLEDVLAFGLDNVDYYINLARERDEELRKSGLNEYRQFLLAHAAHSYYASTELLKRTDGTPLWVVNEGEYIMINTFDLTVDHVFWEMRFHPWTITNTLDLYVENYSYKDQAGLAFTHDMGVANGFSKKGYSSYELPNLTGCFSYMTHEELLNWVLTGSVYAIKMNDKEWLNKNMDVFLNALIQSLQGIRITTGIMDVDSSRCQNGSEITTYDSLDESLGQARNNLYLGVKTWAAYVVLHGLFKENGLEEKAKKALEKAKEAANTIVGKFDTENQYIPAVFENGNTSRIIPAVEALVYPYVVGYTDFVSEVGVFGELIKVLKKHVMTIMKPGICIDEVSGGWKLSSTSKNTWNSKIFLCQYVIKDVLNIDFGDKEIEWDRVHTMWQQVSCSEDCATDQVNSDTGSPRGSRLYPRLVTSILWMK</sequence>
<organism evidence="1">
    <name type="scientific">Thermoanaerobacterium bryantii</name>
    <dbReference type="NCBI Taxonomy" id="208304"/>
    <lineage>
        <taxon>Bacteria</taxon>
        <taxon>Bacillati</taxon>
        <taxon>Bacillota</taxon>
        <taxon>Clostridia</taxon>
        <taxon>Thermoanaerobacterales</taxon>
        <taxon>Thermoanaerobacteraceae</taxon>
        <taxon>Thermoanaerobacterium</taxon>
    </lineage>
</organism>
<keyword evidence="1" id="KW-0378">Hydrolase</keyword>
<evidence type="ECO:0000313" key="1">
    <source>
        <dbReference type="EMBL" id="AGO14792.1"/>
    </source>
</evidence>
<dbReference type="InterPro" id="IPR000852">
    <property type="entry name" value="Glyco_hydro_52"/>
</dbReference>
<keyword evidence="1" id="KW-0326">Glycosidase</keyword>
<proteinExistence type="predicted"/>
<dbReference type="EMBL" id="JX565588">
    <property type="protein sequence ID" value="AGO14792.1"/>
    <property type="molecule type" value="Genomic_DNA"/>
</dbReference>
<dbReference type="GO" id="GO:0005975">
    <property type="term" value="P:carbohydrate metabolic process"/>
    <property type="evidence" value="ECO:0007669"/>
    <property type="project" value="InterPro"/>
</dbReference>